<evidence type="ECO:0000256" key="1">
    <source>
        <dbReference type="SAM" id="Phobius"/>
    </source>
</evidence>
<feature type="transmembrane region" description="Helical" evidence="1">
    <location>
        <begin position="124"/>
        <end position="142"/>
    </location>
</feature>
<reference evidence="2 3" key="1">
    <citation type="journal article" date="2019" name="Front. Microbiol.">
        <title>Thermoanaerosceptrum fracticalcis gen. nov. sp. nov., a Novel Fumarate-Fermenting Microorganism From a Deep Fractured Carbonate Aquifer of the US Great Basin.</title>
        <authorList>
            <person name="Hamilton-Brehm S.D."/>
            <person name="Stewart L.E."/>
            <person name="Zavarin M."/>
            <person name="Caldwell M."/>
            <person name="Lawson P.A."/>
            <person name="Onstott T.C."/>
            <person name="Grzymski J."/>
            <person name="Neveux I."/>
            <person name="Lollar B.S."/>
            <person name="Russell C.E."/>
            <person name="Moser D.P."/>
        </authorList>
    </citation>
    <scope>NUCLEOTIDE SEQUENCE [LARGE SCALE GENOMIC DNA]</scope>
    <source>
        <strain evidence="2 3">DRI-13</strain>
    </source>
</reference>
<feature type="transmembrane region" description="Helical" evidence="1">
    <location>
        <begin position="6"/>
        <end position="28"/>
    </location>
</feature>
<dbReference type="OrthoDB" id="1685240at2"/>
<evidence type="ECO:0000313" key="2">
    <source>
        <dbReference type="EMBL" id="QNB47380.1"/>
    </source>
</evidence>
<protein>
    <submittedName>
        <fullName evidence="2">Spore cortex biosynthesis protein YabQ</fullName>
    </submittedName>
</protein>
<gene>
    <name evidence="2" type="primary">yabQ</name>
    <name evidence="2" type="ORF">BR63_14430</name>
</gene>
<keyword evidence="1" id="KW-0472">Membrane</keyword>
<dbReference type="Pfam" id="PF09578">
    <property type="entry name" value="Spore_YabQ"/>
    <property type="match status" value="1"/>
</dbReference>
<dbReference type="KEGG" id="tfr:BR63_14430"/>
<keyword evidence="1" id="KW-0812">Transmembrane</keyword>
<dbReference type="EMBL" id="CP045798">
    <property type="protein sequence ID" value="QNB47380.1"/>
    <property type="molecule type" value="Genomic_DNA"/>
</dbReference>
<keyword evidence="1" id="KW-1133">Transmembrane helix</keyword>
<feature type="transmembrane region" description="Helical" evidence="1">
    <location>
        <begin position="40"/>
        <end position="63"/>
    </location>
</feature>
<dbReference type="NCBIfam" id="TIGR02893">
    <property type="entry name" value="spore_yabQ"/>
    <property type="match status" value="1"/>
</dbReference>
<dbReference type="InterPro" id="IPR019074">
    <property type="entry name" value="YabQ"/>
</dbReference>
<organism evidence="2 3">
    <name type="scientific">Thermanaerosceptrum fracticalcis</name>
    <dbReference type="NCBI Taxonomy" id="1712410"/>
    <lineage>
        <taxon>Bacteria</taxon>
        <taxon>Bacillati</taxon>
        <taxon>Bacillota</taxon>
        <taxon>Clostridia</taxon>
        <taxon>Eubacteriales</taxon>
        <taxon>Peptococcaceae</taxon>
        <taxon>Thermanaerosceptrum</taxon>
    </lineage>
</organism>
<dbReference type="RefSeq" id="WP_051965576.1">
    <property type="nucleotide sequence ID" value="NZ_CP045798.1"/>
</dbReference>
<name>A0A7G6E5M6_THEFR</name>
<proteinExistence type="predicted"/>
<feature type="transmembrane region" description="Helical" evidence="1">
    <location>
        <begin position="69"/>
        <end position="87"/>
    </location>
</feature>
<evidence type="ECO:0000313" key="3">
    <source>
        <dbReference type="Proteomes" id="UP000515847"/>
    </source>
</evidence>
<accession>A0A7G6E5M6</accession>
<sequence length="173" mass="19995">MQSVVDQMIAFILVMILGCFVGVLFDCYRTLIVIWRPGPWGTIIGDVLFWIVVTSFAYFFLLLSTWGEVRLYVFLAMTLGLLLYFKFVSKKVRCVLECVYRFVTRVLKCIVKIILVPFKIFYRIVLFPVGLVVSFGLILGRGGKKLLNMMKKVVQRMKIRRDPPDDPPPENLS</sequence>
<dbReference type="AlphaFoldDB" id="A0A7G6E5M6"/>
<keyword evidence="3" id="KW-1185">Reference proteome</keyword>
<dbReference type="Proteomes" id="UP000515847">
    <property type="component" value="Chromosome"/>
</dbReference>